<accession>A0A7W2ETM4</accession>
<evidence type="ECO:0000313" key="2">
    <source>
        <dbReference type="EMBL" id="MBA5638372.1"/>
    </source>
</evidence>
<proteinExistence type="predicted"/>
<feature type="signal peptide" evidence="1">
    <location>
        <begin position="1"/>
        <end position="21"/>
    </location>
</feature>
<sequence length="165" mass="16537">MAAAAMLLAALGVMGTQHAQAADTTYAVKLMTSETALKAAQAALKKCRDGGYQVAVAVLDRSGVPQVMLRDRYAGMHTPDAATGKAWTAISFKTSSLALAESTQANKDSSGIRNIGHVLAVGGGILVEAGGVTFGGIGVSGAPNGAADEGCARAGLAAITEDLEF</sequence>
<dbReference type="Pfam" id="PF03928">
    <property type="entry name" value="HbpS-like"/>
    <property type="match status" value="1"/>
</dbReference>
<name>A0A7W2ETM4_9BURK</name>
<keyword evidence="1" id="KW-0732">Signal</keyword>
<dbReference type="Gene3D" id="3.30.450.150">
    <property type="entry name" value="Haem-degrading domain"/>
    <property type="match status" value="1"/>
</dbReference>
<protein>
    <submittedName>
        <fullName evidence="2">Heme-binding protein</fullName>
    </submittedName>
</protein>
<dbReference type="InterPro" id="IPR005624">
    <property type="entry name" value="PduO/GlcC-like"/>
</dbReference>
<dbReference type="AlphaFoldDB" id="A0A7W2ETM4"/>
<reference evidence="2 3" key="1">
    <citation type="submission" date="2020-07" db="EMBL/GenBank/DDBJ databases">
        <title>Novel species isolated from subtropical streams in China.</title>
        <authorList>
            <person name="Lu H."/>
        </authorList>
    </citation>
    <scope>NUCLEOTIDE SEQUENCE [LARGE SCALE GENOMIC DNA]</scope>
    <source>
        <strain evidence="2 3">LX20W</strain>
    </source>
</reference>
<organism evidence="2 3">
    <name type="scientific">Rugamonas brunnea</name>
    <dbReference type="NCBI Taxonomy" id="2758569"/>
    <lineage>
        <taxon>Bacteria</taxon>
        <taxon>Pseudomonadati</taxon>
        <taxon>Pseudomonadota</taxon>
        <taxon>Betaproteobacteria</taxon>
        <taxon>Burkholderiales</taxon>
        <taxon>Oxalobacteraceae</taxon>
        <taxon>Telluria group</taxon>
        <taxon>Rugamonas</taxon>
    </lineage>
</organism>
<dbReference type="InterPro" id="IPR052517">
    <property type="entry name" value="GlcG_carb_metab_protein"/>
</dbReference>
<dbReference type="RefSeq" id="WP_182163868.1">
    <property type="nucleotide sequence ID" value="NZ_JACEZT010000009.1"/>
</dbReference>
<feature type="chain" id="PRO_5030679944" evidence="1">
    <location>
        <begin position="22"/>
        <end position="165"/>
    </location>
</feature>
<dbReference type="PANTHER" id="PTHR34309:SF10">
    <property type="entry name" value="SLR1406 PROTEIN"/>
    <property type="match status" value="1"/>
</dbReference>
<evidence type="ECO:0000256" key="1">
    <source>
        <dbReference type="SAM" id="SignalP"/>
    </source>
</evidence>
<dbReference type="EMBL" id="JACEZT010000009">
    <property type="protein sequence ID" value="MBA5638372.1"/>
    <property type="molecule type" value="Genomic_DNA"/>
</dbReference>
<keyword evidence="3" id="KW-1185">Reference proteome</keyword>
<dbReference type="InterPro" id="IPR038084">
    <property type="entry name" value="PduO/GlcC-like_sf"/>
</dbReference>
<dbReference type="Proteomes" id="UP000534388">
    <property type="component" value="Unassembled WGS sequence"/>
</dbReference>
<comment type="caution">
    <text evidence="2">The sequence shown here is derived from an EMBL/GenBank/DDBJ whole genome shotgun (WGS) entry which is preliminary data.</text>
</comment>
<evidence type="ECO:0000313" key="3">
    <source>
        <dbReference type="Proteomes" id="UP000534388"/>
    </source>
</evidence>
<gene>
    <name evidence="2" type="ORF">H3H37_15040</name>
</gene>
<dbReference type="SUPFAM" id="SSF143744">
    <property type="entry name" value="GlcG-like"/>
    <property type="match status" value="1"/>
</dbReference>
<dbReference type="PANTHER" id="PTHR34309">
    <property type="entry name" value="SLR1406 PROTEIN"/>
    <property type="match status" value="1"/>
</dbReference>